<dbReference type="GO" id="GO:0003755">
    <property type="term" value="F:peptidyl-prolyl cis-trans isomerase activity"/>
    <property type="evidence" value="ECO:0007669"/>
    <property type="project" value="UniProtKB-KW"/>
</dbReference>
<protein>
    <recommendedName>
        <fullName evidence="10">FKBP-type peptidyl-prolyl cis-trans isomerase SlyD</fullName>
        <ecNumber evidence="4">5.2.1.8</ecNumber>
    </recommendedName>
    <alternativeName>
        <fullName evidence="11">Metallochaperone SlyD</fullName>
    </alternativeName>
</protein>
<evidence type="ECO:0000313" key="14">
    <source>
        <dbReference type="Proteomes" id="UP000783796"/>
    </source>
</evidence>
<evidence type="ECO:0000256" key="2">
    <source>
        <dbReference type="ARBA" id="ARBA00004496"/>
    </source>
</evidence>
<dbReference type="PANTHER" id="PTHR47861:SF3">
    <property type="entry name" value="FKBP-TYPE PEPTIDYL-PROLYL CIS-TRANS ISOMERASE SLYD"/>
    <property type="match status" value="1"/>
</dbReference>
<dbReference type="PANTHER" id="PTHR47861">
    <property type="entry name" value="FKBP-TYPE PEPTIDYL-PROLYL CIS-TRANS ISOMERASE SLYD"/>
    <property type="match status" value="1"/>
</dbReference>
<dbReference type="EC" id="5.2.1.8" evidence="4"/>
<evidence type="ECO:0000256" key="6">
    <source>
        <dbReference type="ARBA" id="ARBA00023110"/>
    </source>
</evidence>
<dbReference type="InterPro" id="IPR001179">
    <property type="entry name" value="PPIase_FKBP_dom"/>
</dbReference>
<comment type="function">
    <text evidence="9">Also involved in hydrogenase metallocenter assembly, probably by participating in the nickel insertion step. This function in hydrogenase biosynthesis requires chaperone activity and the presence of the metal-binding domain, but not PPIase activity.</text>
</comment>
<keyword evidence="8 13" id="KW-0413">Isomerase</keyword>
<comment type="caution">
    <text evidence="13">The sequence shown here is derived from an EMBL/GenBank/DDBJ whole genome shotgun (WGS) entry which is preliminary data.</text>
</comment>
<reference evidence="13" key="1">
    <citation type="journal article" date="2021" name="PeerJ">
        <title>Extensive microbial diversity within the chicken gut microbiome revealed by metagenomics and culture.</title>
        <authorList>
            <person name="Gilroy R."/>
            <person name="Ravi A."/>
            <person name="Getino M."/>
            <person name="Pursley I."/>
            <person name="Horton D.L."/>
            <person name="Alikhan N.F."/>
            <person name="Baker D."/>
            <person name="Gharbi K."/>
            <person name="Hall N."/>
            <person name="Watson M."/>
            <person name="Adriaenssens E.M."/>
            <person name="Foster-Nyarko E."/>
            <person name="Jarju S."/>
            <person name="Secka A."/>
            <person name="Antonio M."/>
            <person name="Oren A."/>
            <person name="Chaudhuri R.R."/>
            <person name="La Ragione R."/>
            <person name="Hildebrand F."/>
            <person name="Pallen M.J."/>
        </authorList>
    </citation>
    <scope>NUCLEOTIDE SEQUENCE</scope>
    <source>
        <strain evidence="13">G4-2901</strain>
    </source>
</reference>
<comment type="similarity">
    <text evidence="3">Belongs to the FKBP-type PPIase family.</text>
</comment>
<keyword evidence="7" id="KW-0143">Chaperone</keyword>
<evidence type="ECO:0000256" key="7">
    <source>
        <dbReference type="ARBA" id="ARBA00023186"/>
    </source>
</evidence>
<dbReference type="Gene3D" id="2.40.10.330">
    <property type="match status" value="1"/>
</dbReference>
<dbReference type="AlphaFoldDB" id="A0A948TA83"/>
<evidence type="ECO:0000256" key="5">
    <source>
        <dbReference type="ARBA" id="ARBA00022490"/>
    </source>
</evidence>
<dbReference type="InterPro" id="IPR048261">
    <property type="entry name" value="SlpA/SlyD-like_ins_sf"/>
</dbReference>
<gene>
    <name evidence="13" type="ORF">H9777_03120</name>
</gene>
<evidence type="ECO:0000256" key="10">
    <source>
        <dbReference type="ARBA" id="ARBA00040015"/>
    </source>
</evidence>
<evidence type="ECO:0000256" key="4">
    <source>
        <dbReference type="ARBA" id="ARBA00013194"/>
    </source>
</evidence>
<dbReference type="Pfam" id="PF00254">
    <property type="entry name" value="FKBP_C"/>
    <property type="match status" value="1"/>
</dbReference>
<comment type="catalytic activity">
    <reaction evidence="1">
        <text>[protein]-peptidylproline (omega=180) = [protein]-peptidylproline (omega=0)</text>
        <dbReference type="Rhea" id="RHEA:16237"/>
        <dbReference type="Rhea" id="RHEA-COMP:10747"/>
        <dbReference type="Rhea" id="RHEA-COMP:10748"/>
        <dbReference type="ChEBI" id="CHEBI:83833"/>
        <dbReference type="ChEBI" id="CHEBI:83834"/>
        <dbReference type="EC" id="5.2.1.8"/>
    </reaction>
</comment>
<feature type="domain" description="PPIase FKBP-type" evidence="12">
    <location>
        <begin position="4"/>
        <end position="77"/>
    </location>
</feature>
<dbReference type="SUPFAM" id="SSF54534">
    <property type="entry name" value="FKBP-like"/>
    <property type="match status" value="1"/>
</dbReference>
<evidence type="ECO:0000313" key="13">
    <source>
        <dbReference type="EMBL" id="MBU3837310.1"/>
    </source>
</evidence>
<evidence type="ECO:0000256" key="8">
    <source>
        <dbReference type="ARBA" id="ARBA00023235"/>
    </source>
</evidence>
<dbReference type="InterPro" id="IPR046357">
    <property type="entry name" value="PPIase_dom_sf"/>
</dbReference>
<sequence length="190" mass="20387">MENKYITVAYKLYAMIDGEKELIEEAPAEHPFQFITGIGYTLERFEKEITALAKGDNFNFTIPCAEAYGEVDPEGIKTLPKSAFCGPDGKFDEDNVFEGNIIMLNDGEGNQFYANVGEITDSTVTIDLNHPHAGKDLIFEGSVLEMREATNKEVQDIVNSMSGCGGGCSGCGGGCGDHDDDCGGGCCGCH</sequence>
<keyword evidence="5" id="KW-0963">Cytoplasm</keyword>
<keyword evidence="6" id="KW-0697">Rotamase</keyword>
<accession>A0A948TA83</accession>
<proteinExistence type="inferred from homology"/>
<comment type="subcellular location">
    <subcellularLocation>
        <location evidence="2">Cytoplasm</location>
    </subcellularLocation>
</comment>
<dbReference type="EMBL" id="JAHLFW010000031">
    <property type="protein sequence ID" value="MBU3837310.1"/>
    <property type="molecule type" value="Genomic_DNA"/>
</dbReference>
<evidence type="ECO:0000256" key="9">
    <source>
        <dbReference type="ARBA" id="ARBA00037071"/>
    </source>
</evidence>
<organism evidence="13 14">
    <name type="scientific">Candidatus Phocaeicola faecigallinarum</name>
    <dbReference type="NCBI Taxonomy" id="2838732"/>
    <lineage>
        <taxon>Bacteria</taxon>
        <taxon>Pseudomonadati</taxon>
        <taxon>Bacteroidota</taxon>
        <taxon>Bacteroidia</taxon>
        <taxon>Bacteroidales</taxon>
        <taxon>Bacteroidaceae</taxon>
        <taxon>Phocaeicola</taxon>
    </lineage>
</organism>
<dbReference type="GO" id="GO:0042026">
    <property type="term" value="P:protein refolding"/>
    <property type="evidence" value="ECO:0007669"/>
    <property type="project" value="UniProtKB-ARBA"/>
</dbReference>
<evidence type="ECO:0000256" key="11">
    <source>
        <dbReference type="ARBA" id="ARBA00042772"/>
    </source>
</evidence>
<name>A0A948TA83_9BACT</name>
<dbReference type="Proteomes" id="UP000783796">
    <property type="component" value="Unassembled WGS sequence"/>
</dbReference>
<reference evidence="13" key="2">
    <citation type="submission" date="2021-04" db="EMBL/GenBank/DDBJ databases">
        <authorList>
            <person name="Gilroy R."/>
        </authorList>
    </citation>
    <scope>NUCLEOTIDE SEQUENCE</scope>
    <source>
        <strain evidence="13">G4-2901</strain>
    </source>
</reference>
<evidence type="ECO:0000256" key="1">
    <source>
        <dbReference type="ARBA" id="ARBA00000971"/>
    </source>
</evidence>
<dbReference type="GO" id="GO:0005737">
    <property type="term" value="C:cytoplasm"/>
    <property type="evidence" value="ECO:0007669"/>
    <property type="project" value="UniProtKB-SubCell"/>
</dbReference>
<evidence type="ECO:0000256" key="3">
    <source>
        <dbReference type="ARBA" id="ARBA00006577"/>
    </source>
</evidence>
<evidence type="ECO:0000259" key="12">
    <source>
        <dbReference type="Pfam" id="PF00254"/>
    </source>
</evidence>
<dbReference type="Gene3D" id="3.10.50.40">
    <property type="match status" value="1"/>
</dbReference>